<dbReference type="Gene3D" id="3.80.10.10">
    <property type="entry name" value="Ribonuclease Inhibitor"/>
    <property type="match status" value="1"/>
</dbReference>
<evidence type="ECO:0000313" key="2">
    <source>
        <dbReference type="Proteomes" id="UP000887574"/>
    </source>
</evidence>
<sequence>MQFKFTCLSLLLFSSAILSYGYVFDCLDDCECDTDDEVIHCHNKPNRDRLQLPQTRLRGFTVLGLTKNNIKVLPSQELLKEKFPDLVAIDIEGNKNFDCSTLEDQYTKIAVLSDCGKEVPLPDNVTVVETVGPPTPECDLKCQSRRHYDSMHEYFLRLWELIKQKLAELTKQSQFFRDLQDFFTEVGKRISEA</sequence>
<dbReference type="WBParaSite" id="jg3545">
    <property type="protein sequence ID" value="jg3545"/>
    <property type="gene ID" value="jg3545"/>
</dbReference>
<dbReference type="AlphaFoldDB" id="A0A915E744"/>
<name>A0A915E744_9BILA</name>
<proteinExistence type="predicted"/>
<evidence type="ECO:0000313" key="3">
    <source>
        <dbReference type="WBParaSite" id="jg3545"/>
    </source>
</evidence>
<dbReference type="PANTHER" id="PTHR39385">
    <property type="entry name" value="PROTEIN CBG20422"/>
    <property type="match status" value="1"/>
</dbReference>
<protein>
    <submittedName>
        <fullName evidence="3">Uncharacterized protein</fullName>
    </submittedName>
</protein>
<reference evidence="3" key="1">
    <citation type="submission" date="2022-11" db="UniProtKB">
        <authorList>
            <consortium name="WormBaseParasite"/>
        </authorList>
    </citation>
    <scope>IDENTIFICATION</scope>
</reference>
<dbReference type="PANTHER" id="PTHR39385:SF2">
    <property type="entry name" value="SLIT-LIKE 3 PROTEIN"/>
    <property type="match status" value="1"/>
</dbReference>
<feature type="chain" id="PRO_5036857429" evidence="1">
    <location>
        <begin position="22"/>
        <end position="193"/>
    </location>
</feature>
<keyword evidence="1" id="KW-0732">Signal</keyword>
<feature type="signal peptide" evidence="1">
    <location>
        <begin position="1"/>
        <end position="21"/>
    </location>
</feature>
<accession>A0A915E744</accession>
<evidence type="ECO:0000256" key="1">
    <source>
        <dbReference type="SAM" id="SignalP"/>
    </source>
</evidence>
<dbReference type="InterPro" id="IPR032675">
    <property type="entry name" value="LRR_dom_sf"/>
</dbReference>
<keyword evidence="2" id="KW-1185">Reference proteome</keyword>
<organism evidence="2 3">
    <name type="scientific">Ditylenchus dipsaci</name>
    <dbReference type="NCBI Taxonomy" id="166011"/>
    <lineage>
        <taxon>Eukaryota</taxon>
        <taxon>Metazoa</taxon>
        <taxon>Ecdysozoa</taxon>
        <taxon>Nematoda</taxon>
        <taxon>Chromadorea</taxon>
        <taxon>Rhabditida</taxon>
        <taxon>Tylenchina</taxon>
        <taxon>Tylenchomorpha</taxon>
        <taxon>Sphaerularioidea</taxon>
        <taxon>Anguinidae</taxon>
        <taxon>Anguininae</taxon>
        <taxon>Ditylenchus</taxon>
    </lineage>
</organism>
<dbReference type="Proteomes" id="UP000887574">
    <property type="component" value="Unplaced"/>
</dbReference>